<dbReference type="Proteomes" id="UP001148018">
    <property type="component" value="Unassembled WGS sequence"/>
</dbReference>
<protein>
    <submittedName>
        <fullName evidence="2">Uncharacterized protein</fullName>
    </submittedName>
</protein>
<dbReference type="AlphaFoldDB" id="A0A9Q0EBI9"/>
<name>A0A9Q0EBI9_9TELE</name>
<comment type="caution">
    <text evidence="2">The sequence shown here is derived from an EMBL/GenBank/DDBJ whole genome shotgun (WGS) entry which is preliminary data.</text>
</comment>
<sequence length="86" mass="9793">MSALAGKADATHRTNFDPGPECESAPSRFDPLVRFDHVGRERLEQASPPRFLYKSAVADWTWDWPRLLPAYQAMSRVTFTTLLANR</sequence>
<evidence type="ECO:0000256" key="1">
    <source>
        <dbReference type="SAM" id="MobiDB-lite"/>
    </source>
</evidence>
<organism evidence="2 3">
    <name type="scientific">Muraenolepis orangiensis</name>
    <name type="common">Patagonian moray cod</name>
    <dbReference type="NCBI Taxonomy" id="630683"/>
    <lineage>
        <taxon>Eukaryota</taxon>
        <taxon>Metazoa</taxon>
        <taxon>Chordata</taxon>
        <taxon>Craniata</taxon>
        <taxon>Vertebrata</taxon>
        <taxon>Euteleostomi</taxon>
        <taxon>Actinopterygii</taxon>
        <taxon>Neopterygii</taxon>
        <taxon>Teleostei</taxon>
        <taxon>Neoteleostei</taxon>
        <taxon>Acanthomorphata</taxon>
        <taxon>Zeiogadaria</taxon>
        <taxon>Gadariae</taxon>
        <taxon>Gadiformes</taxon>
        <taxon>Muraenolepidoidei</taxon>
        <taxon>Muraenolepididae</taxon>
        <taxon>Muraenolepis</taxon>
    </lineage>
</organism>
<keyword evidence="3" id="KW-1185">Reference proteome</keyword>
<dbReference type="EMBL" id="JANIIK010000044">
    <property type="protein sequence ID" value="KAJ3603756.1"/>
    <property type="molecule type" value="Genomic_DNA"/>
</dbReference>
<reference evidence="2" key="1">
    <citation type="submission" date="2022-07" db="EMBL/GenBank/DDBJ databases">
        <title>Chromosome-level genome of Muraenolepis orangiensis.</title>
        <authorList>
            <person name="Kim J."/>
        </authorList>
    </citation>
    <scope>NUCLEOTIDE SEQUENCE</scope>
    <source>
        <strain evidence="2">KU_S4_2022</strain>
        <tissue evidence="2">Muscle</tissue>
    </source>
</reference>
<evidence type="ECO:0000313" key="3">
    <source>
        <dbReference type="Proteomes" id="UP001148018"/>
    </source>
</evidence>
<feature type="region of interest" description="Disordered" evidence="1">
    <location>
        <begin position="1"/>
        <end position="28"/>
    </location>
</feature>
<gene>
    <name evidence="2" type="ORF">NHX12_028497</name>
</gene>
<dbReference type="OrthoDB" id="10007406at2759"/>
<evidence type="ECO:0000313" key="2">
    <source>
        <dbReference type="EMBL" id="KAJ3603756.1"/>
    </source>
</evidence>
<accession>A0A9Q0EBI9</accession>
<proteinExistence type="predicted"/>